<accession>A0A1H9IMN3</accession>
<keyword evidence="2" id="KW-1185">Reference proteome</keyword>
<organism evidence="1 2">
    <name type="scientific">Rosenbergiella nectarea</name>
    <dbReference type="NCBI Taxonomy" id="988801"/>
    <lineage>
        <taxon>Bacteria</taxon>
        <taxon>Pseudomonadati</taxon>
        <taxon>Pseudomonadota</taxon>
        <taxon>Gammaproteobacteria</taxon>
        <taxon>Enterobacterales</taxon>
        <taxon>Erwiniaceae</taxon>
        <taxon>Rosenbergiella</taxon>
    </lineage>
</organism>
<dbReference type="InterPro" id="IPR036388">
    <property type="entry name" value="WH-like_DNA-bd_sf"/>
</dbReference>
<dbReference type="AlphaFoldDB" id="A0A1H9IMN3"/>
<dbReference type="SUPFAM" id="SSF46689">
    <property type="entry name" value="Homeodomain-like"/>
    <property type="match status" value="1"/>
</dbReference>
<dbReference type="RefSeq" id="WP_092675704.1">
    <property type="nucleotide sequence ID" value="NZ_FOGC01000006.1"/>
</dbReference>
<dbReference type="InterPro" id="IPR009057">
    <property type="entry name" value="Homeodomain-like_sf"/>
</dbReference>
<name>A0A1H9IMN3_9GAMM</name>
<dbReference type="EMBL" id="FOGC01000006">
    <property type="protein sequence ID" value="SEQ75828.1"/>
    <property type="molecule type" value="Genomic_DNA"/>
</dbReference>
<reference evidence="2" key="1">
    <citation type="submission" date="2016-10" db="EMBL/GenBank/DDBJ databases">
        <authorList>
            <person name="Varghese N."/>
            <person name="Submissions S."/>
        </authorList>
    </citation>
    <scope>NUCLEOTIDE SEQUENCE [LARGE SCALE GENOMIC DNA]</scope>
    <source>
        <strain evidence="2">8N4</strain>
    </source>
</reference>
<gene>
    <name evidence="1" type="ORF">SAMN05216522_106109</name>
</gene>
<dbReference type="OrthoDB" id="8582409at2"/>
<sequence length="252" mass="28877">MKKNCEATIFHSSLYVRASEYLFHSSKATVFTRIAAGIIEKIGDFPHVNIEALALYCLTTPSSVTKFCKIIGYDSFAELRNNATYLSKYQLNATMSDEREIINDIYKFLPLEKCEDMARSMANKKKILIITNDFTFNISNIFREVLSSFTRTVYLANRQNNELIHCLFGVVDSVVVLTFTGDWMQKERWCSVIPDNLSFFLISTKIPAVLSGRPEVWVPINGYPDLMASNYHSHKFMESVIYIIAKKIIEIT</sequence>
<protein>
    <submittedName>
        <fullName evidence="1">Helix-turn-helix domain-containing protein, rpiR family</fullName>
    </submittedName>
</protein>
<evidence type="ECO:0000313" key="2">
    <source>
        <dbReference type="Proteomes" id="UP000242515"/>
    </source>
</evidence>
<dbReference type="Proteomes" id="UP000242515">
    <property type="component" value="Unassembled WGS sequence"/>
</dbReference>
<dbReference type="Gene3D" id="1.10.10.10">
    <property type="entry name" value="Winged helix-like DNA-binding domain superfamily/Winged helix DNA-binding domain"/>
    <property type="match status" value="1"/>
</dbReference>
<evidence type="ECO:0000313" key="1">
    <source>
        <dbReference type="EMBL" id="SEQ75828.1"/>
    </source>
</evidence>
<dbReference type="STRING" id="988801.SAMN05216522_106109"/>
<proteinExistence type="predicted"/>